<dbReference type="GO" id="GO:0042276">
    <property type="term" value="P:error-prone translesion synthesis"/>
    <property type="evidence" value="ECO:0007669"/>
    <property type="project" value="TreeGrafter"/>
</dbReference>
<dbReference type="GO" id="GO:0003887">
    <property type="term" value="F:DNA-directed DNA polymerase activity"/>
    <property type="evidence" value="ECO:0007669"/>
    <property type="project" value="UniProtKB-UniRule"/>
</dbReference>
<keyword evidence="4" id="KW-0808">Transferase</keyword>
<reference evidence="7" key="1">
    <citation type="journal article" date="2014" name="Int. J. Syst. Evol. Microbiol.">
        <title>Complete genome sequence of Corynebacterium casei LMG S-19264T (=DSM 44701T), isolated from a smear-ripened cheese.</title>
        <authorList>
            <consortium name="US DOE Joint Genome Institute (JGI-PGF)"/>
            <person name="Walter F."/>
            <person name="Albersmeier A."/>
            <person name="Kalinowski J."/>
            <person name="Ruckert C."/>
        </authorList>
    </citation>
    <scope>NUCLEOTIDE SEQUENCE</scope>
    <source>
        <strain evidence="7">JCM 3090</strain>
    </source>
</reference>
<dbReference type="HAMAP" id="MF_01113">
    <property type="entry name" value="DNApol_IV"/>
    <property type="match status" value="1"/>
</dbReference>
<protein>
    <recommendedName>
        <fullName evidence="4">DNA polymerase IV</fullName>
        <shortName evidence="4">Pol IV</shortName>
        <ecNumber evidence="4">2.7.7.7</ecNumber>
    </recommendedName>
</protein>
<dbReference type="GO" id="GO:0006261">
    <property type="term" value="P:DNA-templated DNA replication"/>
    <property type="evidence" value="ECO:0007669"/>
    <property type="project" value="UniProtKB-UniRule"/>
</dbReference>
<dbReference type="SUPFAM" id="SSF100879">
    <property type="entry name" value="Lesion bypass DNA polymerase (Y-family), little finger domain"/>
    <property type="match status" value="1"/>
</dbReference>
<proteinExistence type="inferred from homology"/>
<comment type="subunit">
    <text evidence="4">Monomer.</text>
</comment>
<comment type="similarity">
    <text evidence="1 4">Belongs to the DNA polymerase type-Y family.</text>
</comment>
<keyword evidence="4" id="KW-0548">Nucleotidyltransferase</keyword>
<dbReference type="Gene3D" id="3.40.1170.60">
    <property type="match status" value="1"/>
</dbReference>
<comment type="caution">
    <text evidence="7">The sequence shown here is derived from an EMBL/GenBank/DDBJ whole genome shotgun (WGS) entry which is preliminary data.</text>
</comment>
<organism evidence="7 8">
    <name type="scientific">Pilimelia anulata</name>
    <dbReference type="NCBI Taxonomy" id="53371"/>
    <lineage>
        <taxon>Bacteria</taxon>
        <taxon>Bacillati</taxon>
        <taxon>Actinomycetota</taxon>
        <taxon>Actinomycetes</taxon>
        <taxon>Micromonosporales</taxon>
        <taxon>Micromonosporaceae</taxon>
        <taxon>Pilimelia</taxon>
    </lineage>
</organism>
<evidence type="ECO:0000256" key="4">
    <source>
        <dbReference type="HAMAP-Rule" id="MF_01113"/>
    </source>
</evidence>
<dbReference type="InterPro" id="IPR022880">
    <property type="entry name" value="DNApol_IV"/>
</dbReference>
<evidence type="ECO:0000256" key="1">
    <source>
        <dbReference type="ARBA" id="ARBA00010945"/>
    </source>
</evidence>
<dbReference type="InterPro" id="IPR001126">
    <property type="entry name" value="UmuC"/>
</dbReference>
<dbReference type="RefSeq" id="WP_373291229.1">
    <property type="nucleotide sequence ID" value="NZ_BMQB01000002.1"/>
</dbReference>
<keyword evidence="4" id="KW-0515">Mutator protein</keyword>
<keyword evidence="8" id="KW-1185">Reference proteome</keyword>
<feature type="region of interest" description="Disordered" evidence="5">
    <location>
        <begin position="241"/>
        <end position="260"/>
    </location>
</feature>
<feature type="domain" description="UmuC" evidence="6">
    <location>
        <begin position="17"/>
        <end position="197"/>
    </location>
</feature>
<dbReference type="PANTHER" id="PTHR11076">
    <property type="entry name" value="DNA REPAIR POLYMERASE UMUC / TRANSFERASE FAMILY MEMBER"/>
    <property type="match status" value="1"/>
</dbReference>
<keyword evidence="4" id="KW-0479">Metal-binding</keyword>
<feature type="binding site" evidence="4">
    <location>
        <position position="21"/>
    </location>
    <ligand>
        <name>Mg(2+)</name>
        <dbReference type="ChEBI" id="CHEBI:18420"/>
    </ligand>
</feature>
<feature type="binding site" evidence="4">
    <location>
        <position position="115"/>
    </location>
    <ligand>
        <name>Mg(2+)</name>
        <dbReference type="ChEBI" id="CHEBI:18420"/>
    </ligand>
</feature>
<dbReference type="InterPro" id="IPR043502">
    <property type="entry name" value="DNA/RNA_pol_sf"/>
</dbReference>
<sequence>MNAEASHPPDRDDGCDILHVDMDAFYASVELRRRPELRGRPVVVGGTGPRGVVCSASYPARAYGVRNAMPVARARGLCRDLVCLPPDFPAYRAASAAVMAAFREVTPLVEPLSLDEAFLDVRGARRLFGRPARIAAALRARIAAEQALTCSVGVAPTKFVAKVASARAKPDGLLVVPAGGVLAFLHPLPVRALWGVGERAADALGRHGLRTVGDLAAAPEALLRQTVGRAAGAHLRELAHGRDPRPVTPEQAERSVSAETTFDSDIGEPAAVGRAFLALAHRVAERLRAGGIAGRTVAIKVRLPDFTTLSRSRTLPYPTDVGHEIHAAALALWSALRASGRPPVHLVRLLGVRVEGLAPAAAAARQPELGAADRGWAEAERAADAASARFGRSVVGPASLLPHERGGSAENRYSPSVVPLSDPSSPS</sequence>
<comment type="function">
    <text evidence="2 4">Poorly processive, error-prone DNA polymerase involved in untargeted mutagenesis. Copies undamaged DNA at stalled replication forks, which arise in vivo from mismatched or misaligned primer ends. These misaligned primers can be extended by PolIV. Exhibits no 3'-5' exonuclease (proofreading) activity. May be involved in translesional synthesis, in conjunction with the beta clamp from PolIII.</text>
</comment>
<evidence type="ECO:0000259" key="6">
    <source>
        <dbReference type="PROSITE" id="PS50173"/>
    </source>
</evidence>
<reference evidence="7" key="2">
    <citation type="submission" date="2020-09" db="EMBL/GenBank/DDBJ databases">
        <authorList>
            <person name="Sun Q."/>
            <person name="Ohkuma M."/>
        </authorList>
    </citation>
    <scope>NUCLEOTIDE SEQUENCE</scope>
    <source>
        <strain evidence="7">JCM 3090</strain>
    </source>
</reference>
<dbReference type="Pfam" id="PF00817">
    <property type="entry name" value="IMS"/>
    <property type="match status" value="1"/>
</dbReference>
<keyword evidence="4" id="KW-0238">DNA-binding</keyword>
<dbReference type="GO" id="GO:0000287">
    <property type="term" value="F:magnesium ion binding"/>
    <property type="evidence" value="ECO:0007669"/>
    <property type="project" value="UniProtKB-UniRule"/>
</dbReference>
<dbReference type="EC" id="2.7.7.7" evidence="4"/>
<comment type="catalytic activity">
    <reaction evidence="3 4">
        <text>DNA(n) + a 2'-deoxyribonucleoside 5'-triphosphate = DNA(n+1) + diphosphate</text>
        <dbReference type="Rhea" id="RHEA:22508"/>
        <dbReference type="Rhea" id="RHEA-COMP:17339"/>
        <dbReference type="Rhea" id="RHEA-COMP:17340"/>
        <dbReference type="ChEBI" id="CHEBI:33019"/>
        <dbReference type="ChEBI" id="CHEBI:61560"/>
        <dbReference type="ChEBI" id="CHEBI:173112"/>
        <dbReference type="EC" id="2.7.7.7"/>
    </reaction>
</comment>
<evidence type="ECO:0000313" key="7">
    <source>
        <dbReference type="EMBL" id="GGJ85418.1"/>
    </source>
</evidence>
<dbReference type="InterPro" id="IPR050116">
    <property type="entry name" value="DNA_polymerase-Y"/>
</dbReference>
<dbReference type="EMBL" id="BMQB01000002">
    <property type="protein sequence ID" value="GGJ85418.1"/>
    <property type="molecule type" value="Genomic_DNA"/>
</dbReference>
<evidence type="ECO:0000256" key="2">
    <source>
        <dbReference type="ARBA" id="ARBA00025589"/>
    </source>
</evidence>
<feature type="site" description="Substrate discrimination" evidence="4">
    <location>
        <position position="26"/>
    </location>
</feature>
<dbReference type="PANTHER" id="PTHR11076:SF33">
    <property type="entry name" value="DNA POLYMERASE KAPPA"/>
    <property type="match status" value="1"/>
</dbReference>
<dbReference type="GO" id="GO:0006281">
    <property type="term" value="P:DNA repair"/>
    <property type="evidence" value="ECO:0007669"/>
    <property type="project" value="UniProtKB-UniRule"/>
</dbReference>
<gene>
    <name evidence="4 7" type="primary">dinB</name>
    <name evidence="7" type="ORF">GCM10010123_13900</name>
</gene>
<dbReference type="GO" id="GO:0009432">
    <property type="term" value="P:SOS response"/>
    <property type="evidence" value="ECO:0007669"/>
    <property type="project" value="TreeGrafter"/>
</dbReference>
<dbReference type="Gene3D" id="3.30.1490.100">
    <property type="entry name" value="DNA polymerase, Y-family, little finger domain"/>
    <property type="match status" value="1"/>
</dbReference>
<dbReference type="NCBIfam" id="NF003015">
    <property type="entry name" value="PRK03858.1"/>
    <property type="match status" value="1"/>
</dbReference>
<name>A0A8J3B4Q1_9ACTN</name>
<keyword evidence="4" id="KW-0235">DNA replication</keyword>
<keyword evidence="4" id="KW-0460">Magnesium</keyword>
<comment type="cofactor">
    <cofactor evidence="4">
        <name>Mg(2+)</name>
        <dbReference type="ChEBI" id="CHEBI:18420"/>
    </cofactor>
    <text evidence="4">Binds 2 magnesium ions per subunit.</text>
</comment>
<dbReference type="Pfam" id="PF11799">
    <property type="entry name" value="IMS_C"/>
    <property type="match status" value="1"/>
</dbReference>
<dbReference type="Proteomes" id="UP000649739">
    <property type="component" value="Unassembled WGS sequence"/>
</dbReference>
<accession>A0A8J3B4Q1</accession>
<keyword evidence="4" id="KW-0963">Cytoplasm</keyword>
<keyword evidence="4" id="KW-0234">DNA repair</keyword>
<evidence type="ECO:0000256" key="5">
    <source>
        <dbReference type="SAM" id="MobiDB-lite"/>
    </source>
</evidence>
<feature type="compositionally biased region" description="Low complexity" evidence="5">
    <location>
        <begin position="414"/>
        <end position="427"/>
    </location>
</feature>
<comment type="subcellular location">
    <subcellularLocation>
        <location evidence="4">Cytoplasm</location>
    </subcellularLocation>
</comment>
<dbReference type="CDD" id="cd03586">
    <property type="entry name" value="PolY_Pol_IV_kappa"/>
    <property type="match status" value="1"/>
</dbReference>
<evidence type="ECO:0000256" key="3">
    <source>
        <dbReference type="ARBA" id="ARBA00049244"/>
    </source>
</evidence>
<dbReference type="NCBIfam" id="NF002677">
    <property type="entry name" value="PRK02406.1"/>
    <property type="match status" value="1"/>
</dbReference>
<dbReference type="Gene3D" id="1.10.150.20">
    <property type="entry name" value="5' to 3' exonuclease, C-terminal subdomain"/>
    <property type="match status" value="1"/>
</dbReference>
<dbReference type="Gene3D" id="3.30.70.270">
    <property type="match status" value="1"/>
</dbReference>
<dbReference type="InterPro" id="IPR043128">
    <property type="entry name" value="Rev_trsase/Diguanyl_cyclase"/>
</dbReference>
<feature type="active site" evidence="4">
    <location>
        <position position="116"/>
    </location>
</feature>
<feature type="region of interest" description="Disordered" evidence="5">
    <location>
        <begin position="397"/>
        <end position="427"/>
    </location>
</feature>
<dbReference type="SUPFAM" id="SSF56672">
    <property type="entry name" value="DNA/RNA polymerases"/>
    <property type="match status" value="1"/>
</dbReference>
<keyword evidence="4" id="KW-0239">DNA-directed DNA polymerase</keyword>
<dbReference type="PROSITE" id="PS50173">
    <property type="entry name" value="UMUC"/>
    <property type="match status" value="1"/>
</dbReference>
<evidence type="ECO:0000313" key="8">
    <source>
        <dbReference type="Proteomes" id="UP000649739"/>
    </source>
</evidence>
<dbReference type="GO" id="GO:0003684">
    <property type="term" value="F:damaged DNA binding"/>
    <property type="evidence" value="ECO:0007669"/>
    <property type="project" value="InterPro"/>
</dbReference>
<dbReference type="InterPro" id="IPR036775">
    <property type="entry name" value="DNA_pol_Y-fam_lit_finger_sf"/>
</dbReference>
<keyword evidence="4" id="KW-0227">DNA damage</keyword>
<dbReference type="AlphaFoldDB" id="A0A8J3B4Q1"/>
<dbReference type="InterPro" id="IPR017961">
    <property type="entry name" value="DNA_pol_Y-fam_little_finger"/>
</dbReference>
<dbReference type="GO" id="GO:0005829">
    <property type="term" value="C:cytosol"/>
    <property type="evidence" value="ECO:0007669"/>
    <property type="project" value="TreeGrafter"/>
</dbReference>